<dbReference type="GO" id="GO:0004114">
    <property type="term" value="F:3',5'-cyclic-nucleotide phosphodiesterase activity"/>
    <property type="evidence" value="ECO:0007669"/>
    <property type="project" value="InterPro"/>
</dbReference>
<sequence length="399" mass="45330">MILNNNNQIRSSSWYRQIPRTELTTDDMDLIASIFDAAEHSSRLKQIIQMHPSKFESISSDDYLSVNFRPRLETPAPATARSCIFNWDFYAHNFDYDELTWLAQEMFCHCLYGPLRPQLEEFVIPKDHILSFLLIVRESYHSKNPYHNFRHAIDVLQATFYFLVRIGALPDEHNQIESDVGPFSAIDALVLLIVAVGHDVGHPGVTNAFLCSINSPLSRIYNDKSVLESFHSASFCQILQRHWPMIIRNPQAKAAIVESIISTDMALHFRYMDQLQALVDTPANAINLSTSRSLLCCVIIKCADVSNVARHLDISAKWGGVLTKEFSELNAHEIDFGLKDPPDENTSPPDPQLALAKGQVFFINTYARPLFSAVARIFPQLQFTIDIIESNCTSWQNKI</sequence>
<dbReference type="SMART" id="SM00471">
    <property type="entry name" value="HDc"/>
    <property type="match status" value="1"/>
</dbReference>
<dbReference type="InterPro" id="IPR002073">
    <property type="entry name" value="PDEase_catalytic_dom"/>
</dbReference>
<dbReference type="VEuPathDB" id="FungiDB:TRICI_003226"/>
<dbReference type="AlphaFoldDB" id="A0A642V4E6"/>
<keyword evidence="1" id="KW-0479">Metal-binding</keyword>
<proteinExistence type="predicted"/>
<dbReference type="Pfam" id="PF00233">
    <property type="entry name" value="PDEase_I"/>
    <property type="match status" value="1"/>
</dbReference>
<accession>A0A642V4E6</accession>
<dbReference type="Proteomes" id="UP000761534">
    <property type="component" value="Unassembled WGS sequence"/>
</dbReference>
<dbReference type="SUPFAM" id="SSF109604">
    <property type="entry name" value="HD-domain/PDEase-like"/>
    <property type="match status" value="1"/>
</dbReference>
<evidence type="ECO:0000313" key="4">
    <source>
        <dbReference type="EMBL" id="KAA8913338.1"/>
    </source>
</evidence>
<dbReference type="PROSITE" id="PS00126">
    <property type="entry name" value="PDEASE_I_1"/>
    <property type="match status" value="1"/>
</dbReference>
<dbReference type="InterPro" id="IPR023174">
    <property type="entry name" value="PDEase_CS"/>
</dbReference>
<name>A0A642V4E6_9ASCO</name>
<dbReference type="EMBL" id="SWFS01000231">
    <property type="protein sequence ID" value="KAA8913338.1"/>
    <property type="molecule type" value="Genomic_DNA"/>
</dbReference>
<dbReference type="GO" id="GO:0007165">
    <property type="term" value="P:signal transduction"/>
    <property type="evidence" value="ECO:0007669"/>
    <property type="project" value="InterPro"/>
</dbReference>
<dbReference type="PROSITE" id="PS51845">
    <property type="entry name" value="PDEASE_I_2"/>
    <property type="match status" value="1"/>
</dbReference>
<dbReference type="GO" id="GO:0046872">
    <property type="term" value="F:metal ion binding"/>
    <property type="evidence" value="ECO:0007669"/>
    <property type="project" value="UniProtKB-KW"/>
</dbReference>
<evidence type="ECO:0000256" key="1">
    <source>
        <dbReference type="ARBA" id="ARBA00022723"/>
    </source>
</evidence>
<evidence type="ECO:0000256" key="2">
    <source>
        <dbReference type="ARBA" id="ARBA00022801"/>
    </source>
</evidence>
<organism evidence="4 5">
    <name type="scientific">Trichomonascus ciferrii</name>
    <dbReference type="NCBI Taxonomy" id="44093"/>
    <lineage>
        <taxon>Eukaryota</taxon>
        <taxon>Fungi</taxon>
        <taxon>Dikarya</taxon>
        <taxon>Ascomycota</taxon>
        <taxon>Saccharomycotina</taxon>
        <taxon>Dipodascomycetes</taxon>
        <taxon>Dipodascales</taxon>
        <taxon>Trichomonascaceae</taxon>
        <taxon>Trichomonascus</taxon>
        <taxon>Trichomonascus ciferrii complex</taxon>
    </lineage>
</organism>
<gene>
    <name evidence="4" type="ORF">TRICI_003226</name>
</gene>
<feature type="domain" description="PDEase" evidence="3">
    <location>
        <begin position="69"/>
        <end position="399"/>
    </location>
</feature>
<reference evidence="4" key="1">
    <citation type="journal article" date="2019" name="G3 (Bethesda)">
        <title>Genome Assemblies of Two Rare Opportunistic Yeast Pathogens: Diutina rugosa (syn. Candida rugosa) and Trichomonascus ciferrii (syn. Candida ciferrii).</title>
        <authorList>
            <person name="Mixao V."/>
            <person name="Saus E."/>
            <person name="Hansen A.P."/>
            <person name="Lass-Florl C."/>
            <person name="Gabaldon T."/>
        </authorList>
    </citation>
    <scope>NUCLEOTIDE SEQUENCE</scope>
    <source>
        <strain evidence="4">CBS 4856</strain>
    </source>
</reference>
<dbReference type="Gene3D" id="1.10.1300.10">
    <property type="entry name" value="3'5'-cyclic nucleotide phosphodiesterase, catalytic domain"/>
    <property type="match status" value="1"/>
</dbReference>
<keyword evidence="2" id="KW-0378">Hydrolase</keyword>
<dbReference type="PANTHER" id="PTHR11347">
    <property type="entry name" value="CYCLIC NUCLEOTIDE PHOSPHODIESTERASE"/>
    <property type="match status" value="1"/>
</dbReference>
<dbReference type="CDD" id="cd00077">
    <property type="entry name" value="HDc"/>
    <property type="match status" value="1"/>
</dbReference>
<protein>
    <recommendedName>
        <fullName evidence="3">PDEase domain-containing protein</fullName>
    </recommendedName>
</protein>
<evidence type="ECO:0000313" key="5">
    <source>
        <dbReference type="Proteomes" id="UP000761534"/>
    </source>
</evidence>
<dbReference type="InterPro" id="IPR036971">
    <property type="entry name" value="PDEase_catalytic_dom_sf"/>
</dbReference>
<dbReference type="OrthoDB" id="546632at2759"/>
<evidence type="ECO:0000259" key="3">
    <source>
        <dbReference type="PROSITE" id="PS51845"/>
    </source>
</evidence>
<keyword evidence="5" id="KW-1185">Reference proteome</keyword>
<dbReference type="InterPro" id="IPR003607">
    <property type="entry name" value="HD/PDEase_dom"/>
</dbReference>
<comment type="caution">
    <text evidence="4">The sequence shown here is derived from an EMBL/GenBank/DDBJ whole genome shotgun (WGS) entry which is preliminary data.</text>
</comment>